<feature type="compositionally biased region" description="Basic and acidic residues" evidence="1">
    <location>
        <begin position="486"/>
        <end position="497"/>
    </location>
</feature>
<dbReference type="STRING" id="13370.A0A448YGB4"/>
<evidence type="ECO:0000256" key="1">
    <source>
        <dbReference type="SAM" id="MobiDB-lite"/>
    </source>
</evidence>
<dbReference type="Gene3D" id="1.25.40.10">
    <property type="entry name" value="Tetratricopeptide repeat domain"/>
    <property type="match status" value="1"/>
</dbReference>
<evidence type="ECO:0000313" key="2">
    <source>
        <dbReference type="EMBL" id="VEU19939.1"/>
    </source>
</evidence>
<dbReference type="OrthoDB" id="3997002at2759"/>
<evidence type="ECO:0000313" key="3">
    <source>
        <dbReference type="Proteomes" id="UP000290900"/>
    </source>
</evidence>
<feature type="region of interest" description="Disordered" evidence="1">
    <location>
        <begin position="486"/>
        <end position="527"/>
    </location>
</feature>
<dbReference type="AlphaFoldDB" id="A0A448YGB4"/>
<name>A0A448YGB4_BRENA</name>
<dbReference type="Proteomes" id="UP000290900">
    <property type="component" value="Unassembled WGS sequence"/>
</dbReference>
<reference evidence="2 3" key="1">
    <citation type="submission" date="2018-12" db="EMBL/GenBank/DDBJ databases">
        <authorList>
            <person name="Tiukova I."/>
            <person name="Dainat J."/>
        </authorList>
    </citation>
    <scope>NUCLEOTIDE SEQUENCE [LARGE SCALE GENOMIC DNA]</scope>
</reference>
<protein>
    <submittedName>
        <fullName evidence="2">DEKNAAC100303</fullName>
    </submittedName>
</protein>
<organism evidence="2 3">
    <name type="scientific">Brettanomyces naardenensis</name>
    <name type="common">Yeast</name>
    <dbReference type="NCBI Taxonomy" id="13370"/>
    <lineage>
        <taxon>Eukaryota</taxon>
        <taxon>Fungi</taxon>
        <taxon>Dikarya</taxon>
        <taxon>Ascomycota</taxon>
        <taxon>Saccharomycotina</taxon>
        <taxon>Pichiomycetes</taxon>
        <taxon>Pichiales</taxon>
        <taxon>Pichiaceae</taxon>
        <taxon>Brettanomyces</taxon>
    </lineage>
</organism>
<accession>A0A448YGB4</accession>
<keyword evidence="3" id="KW-1185">Reference proteome</keyword>
<dbReference type="InParanoid" id="A0A448YGB4"/>
<dbReference type="InterPro" id="IPR011990">
    <property type="entry name" value="TPR-like_helical_dom_sf"/>
</dbReference>
<gene>
    <name evidence="2" type="ORF">BRENAR_LOCUS674</name>
</gene>
<dbReference type="EMBL" id="CAACVR010000001">
    <property type="protein sequence ID" value="VEU19939.1"/>
    <property type="molecule type" value="Genomic_DNA"/>
</dbReference>
<sequence>MERRFKELELSLQDITNGTSTGLRIPASEFTRMKNSSAASGIMYPAVNRVNRLSTVMSEDELVDFVTTNLINRNGIAVSRPTYDVMKLVSRLPYFPQDSTIPEFQAREGSQERRNVNRYVDGLAGYSYLGRPELQLQVNEILQLMIDNKSEYFTLDTYRSLIKFYAMQYKFDSVMELFELMDGFGLPRDIRCHNVAIYESMKTGNRYRIRQTARICKDLIDSRGGLEPDLLTVNAIAAGLREKHSMVKMVGLMDERRIPYYFTRTFFSRMKIGYPARLEDIDAREFTASEFIPILNLWLSDEVGKDLVKAYKAFDAYERKRELAPSAKTFDLVFNELVDTLQNFTYAVAFYHFFREKDVELKEWEIYGHLIESLIHLGSSTGVDRSPNWDKTVRYLYMKSIDPTTGLSTVRPEIVESLNLVALKRGIFNFNVRNRPTVGEVEELEAQLSKLIWKEGTPTWKFEENHLGFRQASYYFGWTSDILEKEPRKPNDGPKHLDVRKRQRLEKQPIREDKHRHHAMKDPFGKAPKPVRELIEKVESEGLIDNAEYDTWIAGLYATRGAVKA</sequence>
<proteinExistence type="predicted"/>